<dbReference type="Proteomes" id="UP001153636">
    <property type="component" value="Chromosome 3"/>
</dbReference>
<accession>A0A9P0D018</accession>
<reference evidence="1" key="1">
    <citation type="submission" date="2022-01" db="EMBL/GenBank/DDBJ databases">
        <authorList>
            <person name="King R."/>
        </authorList>
    </citation>
    <scope>NUCLEOTIDE SEQUENCE</scope>
</reference>
<evidence type="ECO:0000313" key="2">
    <source>
        <dbReference type="Proteomes" id="UP001153636"/>
    </source>
</evidence>
<sequence length="224" mass="25964">METQGTRTIRLRRMGAPNLNAAPEDMIQKNLQPLLEHTEKKKRAQEAYYEKTENEMGISPMIRNSKAPVRQRLGRKIAFNGTNTAAIPPKKRLYKVNPTLNNSIRKQRVVKRNLAQMRLNKIRERHRLQLSQSNLNNSAPKRLRKLGPVSNMLRVEVRNNNAHIVNNQLVNQVPGRHRQVLDSTLQAEIRELQSLHQSVEMFFNVRFKPVTTAIPIGDRFSHLF</sequence>
<organism evidence="1 2">
    <name type="scientific">Psylliodes chrysocephalus</name>
    <dbReference type="NCBI Taxonomy" id="3402493"/>
    <lineage>
        <taxon>Eukaryota</taxon>
        <taxon>Metazoa</taxon>
        <taxon>Ecdysozoa</taxon>
        <taxon>Arthropoda</taxon>
        <taxon>Hexapoda</taxon>
        <taxon>Insecta</taxon>
        <taxon>Pterygota</taxon>
        <taxon>Neoptera</taxon>
        <taxon>Endopterygota</taxon>
        <taxon>Coleoptera</taxon>
        <taxon>Polyphaga</taxon>
        <taxon>Cucujiformia</taxon>
        <taxon>Chrysomeloidea</taxon>
        <taxon>Chrysomelidae</taxon>
        <taxon>Galerucinae</taxon>
        <taxon>Alticini</taxon>
        <taxon>Psylliodes</taxon>
    </lineage>
</organism>
<dbReference type="OrthoDB" id="6761979at2759"/>
<keyword evidence="2" id="KW-1185">Reference proteome</keyword>
<dbReference type="AlphaFoldDB" id="A0A9P0D018"/>
<protein>
    <submittedName>
        <fullName evidence="1">Uncharacterized protein</fullName>
    </submittedName>
</protein>
<name>A0A9P0D018_9CUCU</name>
<gene>
    <name evidence="1" type="ORF">PSYICH_LOCUS9560</name>
</gene>
<proteinExistence type="predicted"/>
<evidence type="ECO:0000313" key="1">
    <source>
        <dbReference type="EMBL" id="CAH1108880.1"/>
    </source>
</evidence>
<dbReference type="EMBL" id="OV651815">
    <property type="protein sequence ID" value="CAH1108880.1"/>
    <property type="molecule type" value="Genomic_DNA"/>
</dbReference>